<reference evidence="1" key="1">
    <citation type="submission" date="2019-11" db="EMBL/GenBank/DDBJ databases">
        <title>The nuclear and mitochondrial genomes of Frieseomelitta varia - a highly eusocial stingless bee (Meliponini) with a permanently sterile worker caste.</title>
        <authorList>
            <person name="Freitas F.C.P."/>
            <person name="Lourenco A.P."/>
            <person name="Nunes F.M.F."/>
            <person name="Paschoal A.R."/>
            <person name="Abreu F.C.P."/>
            <person name="Barbin F.O."/>
            <person name="Bataglia L."/>
            <person name="Cardoso-Junior C.A.M."/>
            <person name="Cervoni M.S."/>
            <person name="Silva S.R."/>
            <person name="Dalarmi F."/>
            <person name="Del Lama M.A."/>
            <person name="Depintor T.S."/>
            <person name="Ferreira K.M."/>
            <person name="Goria P.S."/>
            <person name="Jaskot M.C."/>
            <person name="Lago D.C."/>
            <person name="Luna-Lucena D."/>
            <person name="Moda L.M."/>
            <person name="Nascimento L."/>
            <person name="Pedrino M."/>
            <person name="Rabico F.O."/>
            <person name="Sanches F.C."/>
            <person name="Santos D.E."/>
            <person name="Santos C.G."/>
            <person name="Vieira J."/>
            <person name="Lopes T.F."/>
            <person name="Barchuk A.R."/>
            <person name="Hartfelder K."/>
            <person name="Simoes Z.L.P."/>
            <person name="Bitondi M.M.G."/>
            <person name="Pinheiro D.G."/>
        </authorList>
    </citation>
    <scope>NUCLEOTIDE SEQUENCE</scope>
    <source>
        <strain evidence="1">USP_RPSP 00005682</strain>
        <tissue evidence="1">Whole individual</tissue>
    </source>
</reference>
<protein>
    <submittedName>
        <fullName evidence="1">Uncharacterized protein</fullName>
    </submittedName>
</protein>
<accession>A0A833RLF2</accession>
<evidence type="ECO:0000313" key="2">
    <source>
        <dbReference type="Proteomes" id="UP000655588"/>
    </source>
</evidence>
<gene>
    <name evidence="1" type="ORF">E2986_08940</name>
</gene>
<dbReference type="AlphaFoldDB" id="A0A833RLF2"/>
<name>A0A833RLF2_9HYME</name>
<dbReference type="Proteomes" id="UP000655588">
    <property type="component" value="Unassembled WGS sequence"/>
</dbReference>
<comment type="caution">
    <text evidence="1">The sequence shown here is derived from an EMBL/GenBank/DDBJ whole genome shotgun (WGS) entry which is preliminary data.</text>
</comment>
<keyword evidence="2" id="KW-1185">Reference proteome</keyword>
<evidence type="ECO:0000313" key="1">
    <source>
        <dbReference type="EMBL" id="KAF3426114.1"/>
    </source>
</evidence>
<proteinExistence type="predicted"/>
<sequence>MTRQEYPLARQVTTRKKRIRWQLISRCYKFLFVCSNWRKISKGVTFALKMKNAKVKGRQCLEQFNDQGGYFDVVVRPMLQQGHEGELCGWLKEMSLIRTVSSCPHPDCKGRSLAWNQARIVDKYSWSCPNCTRKQSIRENSFFVGVKCDLKMCLQLILGWCQMIPSELTANYLGMSYCESRSKKFYTCDLYFAEIKKHVVKKVYERCDEVSENYVTSHPEDWVLGGQSAILIVDEFPNGYMTENPSDITSAKKRNNNSHTILCIAEANTIPTRMWLHMIEAFPEPVKIDKSQGDADKCKMVKEALKEIAKHSAPGSYIVANSRARCCSFESLQELKQYKVISVEQLQKFDPPGKNKLLNNLETIWQTGVEICEEIQETTHTLGQRIISKHLWRQRFGTSPSTAFQYMLNHIAEYYRFI</sequence>
<organism evidence="1 2">
    <name type="scientific">Frieseomelitta varia</name>
    <dbReference type="NCBI Taxonomy" id="561572"/>
    <lineage>
        <taxon>Eukaryota</taxon>
        <taxon>Metazoa</taxon>
        <taxon>Ecdysozoa</taxon>
        <taxon>Arthropoda</taxon>
        <taxon>Hexapoda</taxon>
        <taxon>Insecta</taxon>
        <taxon>Pterygota</taxon>
        <taxon>Neoptera</taxon>
        <taxon>Endopterygota</taxon>
        <taxon>Hymenoptera</taxon>
        <taxon>Apocrita</taxon>
        <taxon>Aculeata</taxon>
        <taxon>Apoidea</taxon>
        <taxon>Anthophila</taxon>
        <taxon>Apidae</taxon>
        <taxon>Frieseomelitta</taxon>
    </lineage>
</organism>
<dbReference type="EMBL" id="WNWW01000342">
    <property type="protein sequence ID" value="KAF3426114.1"/>
    <property type="molecule type" value="Genomic_DNA"/>
</dbReference>